<feature type="compositionally biased region" description="Polar residues" evidence="1">
    <location>
        <begin position="110"/>
        <end position="132"/>
    </location>
</feature>
<dbReference type="VEuPathDB" id="FungiDB:JI435_121880"/>
<name>A0A7U2FAP0_PHANO</name>
<dbReference type="EMBL" id="CP069034">
    <property type="protein sequence ID" value="QRD01543.1"/>
    <property type="molecule type" value="Genomic_DNA"/>
</dbReference>
<evidence type="ECO:0000256" key="1">
    <source>
        <dbReference type="SAM" id="MobiDB-lite"/>
    </source>
</evidence>
<feature type="compositionally biased region" description="Basic residues" evidence="1">
    <location>
        <begin position="410"/>
        <end position="420"/>
    </location>
</feature>
<feature type="compositionally biased region" description="Polar residues" evidence="1">
    <location>
        <begin position="361"/>
        <end position="371"/>
    </location>
</feature>
<feature type="region of interest" description="Disordered" evidence="1">
    <location>
        <begin position="1"/>
        <end position="39"/>
    </location>
</feature>
<feature type="compositionally biased region" description="Basic residues" evidence="1">
    <location>
        <begin position="435"/>
        <end position="446"/>
    </location>
</feature>
<feature type="compositionally biased region" description="Basic and acidic residues" evidence="1">
    <location>
        <begin position="467"/>
        <end position="487"/>
    </location>
</feature>
<gene>
    <name evidence="2" type="ORF">JI435_121880</name>
</gene>
<protein>
    <submittedName>
        <fullName evidence="2">Uncharacterized protein</fullName>
    </submittedName>
</protein>
<feature type="compositionally biased region" description="Low complexity" evidence="1">
    <location>
        <begin position="161"/>
        <end position="174"/>
    </location>
</feature>
<accession>A0A7U2FAP0</accession>
<dbReference type="OrthoDB" id="3795696at2759"/>
<keyword evidence="3" id="KW-1185">Reference proteome</keyword>
<reference evidence="3" key="1">
    <citation type="journal article" date="2021" name="BMC Genomics">
        <title>Chromosome-level genome assembly and manually-curated proteome of model necrotroph Parastagonospora nodorum Sn15 reveals a genome-wide trove of candidate effector homologs, and redundancy of virulence-related functions within an accessory chromosome.</title>
        <authorList>
            <person name="Bertazzoni S."/>
            <person name="Jones D.A.B."/>
            <person name="Phan H.T."/>
            <person name="Tan K.-C."/>
            <person name="Hane J.K."/>
        </authorList>
    </citation>
    <scope>NUCLEOTIDE SEQUENCE [LARGE SCALE GENOMIC DNA]</scope>
    <source>
        <strain evidence="3">SN15 / ATCC MYA-4574 / FGSC 10173)</strain>
    </source>
</reference>
<evidence type="ECO:0000313" key="2">
    <source>
        <dbReference type="EMBL" id="QRD01543.1"/>
    </source>
</evidence>
<feature type="region of interest" description="Disordered" evidence="1">
    <location>
        <begin position="293"/>
        <end position="638"/>
    </location>
</feature>
<feature type="compositionally biased region" description="Polar residues" evidence="1">
    <location>
        <begin position="572"/>
        <end position="588"/>
    </location>
</feature>
<dbReference type="AlphaFoldDB" id="A0A7U2FAP0"/>
<sequence length="638" mass="68657">MAPNGHAPAGDMSADNPSQVSSRPKWHARHGSGEFKIWQKEHPSEHISYDEWKSPQPGKGLSLYYAALHIWEESDSTDEEIEQPKIDARSRTARGQPAREPKKTLKANGNGLSRSVGSATPSGTAQSEDLSPSSKKRRKSRKKYLSQEIVASDENEDVEADTPTAEATTPSAPVITVNGRRKSSNRKPKKKPLSEEIVSPEDEEDPMALNGISAPAIASPLPVRSAPKSATTGTFPQPYKKTILKLSTRRTPKKKVLSEETVQDEDADIVDGTASAISNNITLGASAPSITATIESHGTPNANTTRYSNGATASPDPMSESASAARRGLRARRPAQQRPYSFDAEIFEGSDVDAMEEESMVQETPGIQSRRVSIASVSKEPLGQLDDETLAILQGGVDREPEAERDSYGRSKHFKGKGRAWKKEGSDEDHEFNPGKKKSAKAKAKAKAAAAVASQPPRKRGRPKKSIISEDIVRDDSDEEALTKPEDGSPAPGAPDSTAKKTRKPSRKSILSEELVKDTDEDEDTMAAAHASVATSVPEVSTPVPKKRGRPRKSDQSLSSKTSVAGNEEPQESASFTPKGTLTKSNTPKGEPEDPVVSVEEAMPVAKTVEQDPPAPVEPVDIEAHMASVNAEDDDEEL</sequence>
<feature type="compositionally biased region" description="Basic residues" evidence="1">
    <location>
        <begin position="179"/>
        <end position="191"/>
    </location>
</feature>
<feature type="compositionally biased region" description="Acidic residues" evidence="1">
    <location>
        <begin position="151"/>
        <end position="160"/>
    </location>
</feature>
<organism evidence="2 3">
    <name type="scientific">Phaeosphaeria nodorum (strain SN15 / ATCC MYA-4574 / FGSC 10173)</name>
    <name type="common">Glume blotch fungus</name>
    <name type="synonym">Parastagonospora nodorum</name>
    <dbReference type="NCBI Taxonomy" id="321614"/>
    <lineage>
        <taxon>Eukaryota</taxon>
        <taxon>Fungi</taxon>
        <taxon>Dikarya</taxon>
        <taxon>Ascomycota</taxon>
        <taxon>Pezizomycotina</taxon>
        <taxon>Dothideomycetes</taxon>
        <taxon>Pleosporomycetidae</taxon>
        <taxon>Pleosporales</taxon>
        <taxon>Pleosporineae</taxon>
        <taxon>Phaeosphaeriaceae</taxon>
        <taxon>Parastagonospora</taxon>
    </lineage>
</organism>
<feature type="region of interest" description="Disordered" evidence="1">
    <location>
        <begin position="74"/>
        <end position="208"/>
    </location>
</feature>
<feature type="compositionally biased region" description="Polar residues" evidence="1">
    <location>
        <begin position="293"/>
        <end position="312"/>
    </location>
</feature>
<dbReference type="InterPro" id="IPR017956">
    <property type="entry name" value="AT_hook_DNA-bd_motif"/>
</dbReference>
<evidence type="ECO:0000313" key="3">
    <source>
        <dbReference type="Proteomes" id="UP000663193"/>
    </source>
</evidence>
<proteinExistence type="predicted"/>
<feature type="compositionally biased region" description="Basic residues" evidence="1">
    <location>
        <begin position="134"/>
        <end position="144"/>
    </location>
</feature>
<dbReference type="Pfam" id="PF02178">
    <property type="entry name" value="AT_hook"/>
    <property type="match status" value="2"/>
</dbReference>
<dbReference type="SMART" id="SM00384">
    <property type="entry name" value="AT_hook"/>
    <property type="match status" value="2"/>
</dbReference>
<feature type="compositionally biased region" description="Acidic residues" evidence="1">
    <location>
        <begin position="345"/>
        <end position="360"/>
    </location>
</feature>
<feature type="compositionally biased region" description="Polar residues" evidence="1">
    <location>
        <begin position="556"/>
        <end position="565"/>
    </location>
</feature>
<feature type="compositionally biased region" description="Basic and acidic residues" evidence="1">
    <location>
        <begin position="397"/>
        <end position="409"/>
    </location>
</feature>
<dbReference type="PRINTS" id="PR00929">
    <property type="entry name" value="ATHOOK"/>
</dbReference>
<dbReference type="Proteomes" id="UP000663193">
    <property type="component" value="Chromosome 12"/>
</dbReference>
<dbReference type="GO" id="GO:0003677">
    <property type="term" value="F:DNA binding"/>
    <property type="evidence" value="ECO:0007669"/>
    <property type="project" value="InterPro"/>
</dbReference>